<dbReference type="InterPro" id="IPR036514">
    <property type="entry name" value="SGNH_hydro_sf"/>
</dbReference>
<dbReference type="Gene3D" id="3.40.50.1110">
    <property type="entry name" value="SGNH hydrolase"/>
    <property type="match status" value="1"/>
</dbReference>
<dbReference type="Proteomes" id="UP000242188">
    <property type="component" value="Unassembled WGS sequence"/>
</dbReference>
<dbReference type="AlphaFoldDB" id="A0A210Q0Y8"/>
<protein>
    <submittedName>
        <fullName evidence="2">Uncharacterized protein</fullName>
    </submittedName>
</protein>
<reference evidence="2 3" key="1">
    <citation type="journal article" date="2017" name="Nat. Ecol. Evol.">
        <title>Scallop genome provides insights into evolution of bilaterian karyotype and development.</title>
        <authorList>
            <person name="Wang S."/>
            <person name="Zhang J."/>
            <person name="Jiao W."/>
            <person name="Li J."/>
            <person name="Xun X."/>
            <person name="Sun Y."/>
            <person name="Guo X."/>
            <person name="Huan P."/>
            <person name="Dong B."/>
            <person name="Zhang L."/>
            <person name="Hu X."/>
            <person name="Sun X."/>
            <person name="Wang J."/>
            <person name="Zhao C."/>
            <person name="Wang Y."/>
            <person name="Wang D."/>
            <person name="Huang X."/>
            <person name="Wang R."/>
            <person name="Lv J."/>
            <person name="Li Y."/>
            <person name="Zhang Z."/>
            <person name="Liu B."/>
            <person name="Lu W."/>
            <person name="Hui Y."/>
            <person name="Liang J."/>
            <person name="Zhou Z."/>
            <person name="Hou R."/>
            <person name="Li X."/>
            <person name="Liu Y."/>
            <person name="Li H."/>
            <person name="Ning X."/>
            <person name="Lin Y."/>
            <person name="Zhao L."/>
            <person name="Xing Q."/>
            <person name="Dou J."/>
            <person name="Li Y."/>
            <person name="Mao J."/>
            <person name="Guo H."/>
            <person name="Dou H."/>
            <person name="Li T."/>
            <person name="Mu C."/>
            <person name="Jiang W."/>
            <person name="Fu Q."/>
            <person name="Fu X."/>
            <person name="Miao Y."/>
            <person name="Liu J."/>
            <person name="Yu Q."/>
            <person name="Li R."/>
            <person name="Liao H."/>
            <person name="Li X."/>
            <person name="Kong Y."/>
            <person name="Jiang Z."/>
            <person name="Chourrout D."/>
            <person name="Li R."/>
            <person name="Bao Z."/>
        </authorList>
    </citation>
    <scope>NUCLEOTIDE SEQUENCE [LARGE SCALE GENOMIC DNA]</scope>
    <source>
        <strain evidence="2 3">PY_sf001</strain>
    </source>
</reference>
<accession>A0A210Q0Y8</accession>
<sequence length="245" mass="28439">MSENRLRKYLNRATSPPRGHRKFKPVILSDSKGNHLANHCSNEQELEINWCAKGGRKFEHGHRWLIENLPAKLTRHGKVSLYVWLGTCNLTSVNKDYISLTTDLDETVNKIINTITEIRTLPERHENLKTTILEIPNYSIVKWNTYKGHSDPSSFKDQDDKLQDQIHALNKHIRGVNSKPNRHSPIFSTDLSGNSKYKPGNKNTTKTRHYYNFNLYKDGIHPENTLAKVWLKNITEQIKKVCWEA</sequence>
<dbReference type="EMBL" id="NEDP02005287">
    <property type="protein sequence ID" value="OWF42392.1"/>
    <property type="molecule type" value="Genomic_DNA"/>
</dbReference>
<dbReference type="OrthoDB" id="6048568at2759"/>
<gene>
    <name evidence="2" type="ORF">KP79_PYT05157</name>
</gene>
<feature type="region of interest" description="Disordered" evidence="1">
    <location>
        <begin position="1"/>
        <end position="22"/>
    </location>
</feature>
<feature type="region of interest" description="Disordered" evidence="1">
    <location>
        <begin position="179"/>
        <end position="204"/>
    </location>
</feature>
<comment type="caution">
    <text evidence="2">The sequence shown here is derived from an EMBL/GenBank/DDBJ whole genome shotgun (WGS) entry which is preliminary data.</text>
</comment>
<evidence type="ECO:0000313" key="3">
    <source>
        <dbReference type="Proteomes" id="UP000242188"/>
    </source>
</evidence>
<evidence type="ECO:0000313" key="2">
    <source>
        <dbReference type="EMBL" id="OWF42392.1"/>
    </source>
</evidence>
<proteinExistence type="predicted"/>
<keyword evidence="3" id="KW-1185">Reference proteome</keyword>
<organism evidence="2 3">
    <name type="scientific">Mizuhopecten yessoensis</name>
    <name type="common">Japanese scallop</name>
    <name type="synonym">Patinopecten yessoensis</name>
    <dbReference type="NCBI Taxonomy" id="6573"/>
    <lineage>
        <taxon>Eukaryota</taxon>
        <taxon>Metazoa</taxon>
        <taxon>Spiralia</taxon>
        <taxon>Lophotrochozoa</taxon>
        <taxon>Mollusca</taxon>
        <taxon>Bivalvia</taxon>
        <taxon>Autobranchia</taxon>
        <taxon>Pteriomorphia</taxon>
        <taxon>Pectinida</taxon>
        <taxon>Pectinoidea</taxon>
        <taxon>Pectinidae</taxon>
        <taxon>Mizuhopecten</taxon>
    </lineage>
</organism>
<name>A0A210Q0Y8_MIZYE</name>
<evidence type="ECO:0000256" key="1">
    <source>
        <dbReference type="SAM" id="MobiDB-lite"/>
    </source>
</evidence>
<feature type="compositionally biased region" description="Polar residues" evidence="1">
    <location>
        <begin position="186"/>
        <end position="195"/>
    </location>
</feature>